<protein>
    <submittedName>
        <fullName evidence="4">Aminotransferase class I/II-fold pyridoxal phosphate-dependent enzyme</fullName>
    </submittedName>
</protein>
<dbReference type="PROSITE" id="PS00868">
    <property type="entry name" value="CYS_MET_METAB_PP"/>
    <property type="match status" value="1"/>
</dbReference>
<dbReference type="InterPro" id="IPR015421">
    <property type="entry name" value="PyrdxlP-dep_Trfase_major"/>
</dbReference>
<reference evidence="4 5" key="1">
    <citation type="submission" date="2023-07" db="EMBL/GenBank/DDBJ databases">
        <authorList>
            <person name="Lian W.-H."/>
        </authorList>
    </citation>
    <scope>NUCLEOTIDE SEQUENCE [LARGE SCALE GENOMIC DNA]</scope>
    <source>
        <strain evidence="4 5">SYSU DXS3180</strain>
    </source>
</reference>
<dbReference type="InterPro" id="IPR000277">
    <property type="entry name" value="Cys/Met-Metab_PyrdxlP-dep_enz"/>
</dbReference>
<gene>
    <name evidence="4" type="ORF">QTN47_25220</name>
</gene>
<dbReference type="PANTHER" id="PTHR11808:SF80">
    <property type="entry name" value="CYSTATHIONINE GAMMA-LYASE"/>
    <property type="match status" value="1"/>
</dbReference>
<dbReference type="GO" id="GO:0008483">
    <property type="term" value="F:transaminase activity"/>
    <property type="evidence" value="ECO:0007669"/>
    <property type="project" value="UniProtKB-KW"/>
</dbReference>
<proteinExistence type="inferred from homology"/>
<dbReference type="PIRSF" id="PIRSF001434">
    <property type="entry name" value="CGS"/>
    <property type="match status" value="1"/>
</dbReference>
<dbReference type="InterPro" id="IPR015422">
    <property type="entry name" value="PyrdxlP-dep_Trfase_small"/>
</dbReference>
<accession>A0ABV3ZLT5</accession>
<dbReference type="Proteomes" id="UP001560573">
    <property type="component" value="Unassembled WGS sequence"/>
</dbReference>
<keyword evidence="4" id="KW-0808">Transferase</keyword>
<keyword evidence="4" id="KW-0032">Aminotransferase</keyword>
<organism evidence="4 5">
    <name type="scientific">Danxiaibacter flavus</name>
    <dbReference type="NCBI Taxonomy" id="3049108"/>
    <lineage>
        <taxon>Bacteria</taxon>
        <taxon>Pseudomonadati</taxon>
        <taxon>Bacteroidota</taxon>
        <taxon>Chitinophagia</taxon>
        <taxon>Chitinophagales</taxon>
        <taxon>Chitinophagaceae</taxon>
        <taxon>Danxiaibacter</taxon>
    </lineage>
</organism>
<evidence type="ECO:0000256" key="1">
    <source>
        <dbReference type="ARBA" id="ARBA00001933"/>
    </source>
</evidence>
<dbReference type="SUPFAM" id="SSF53383">
    <property type="entry name" value="PLP-dependent transferases"/>
    <property type="match status" value="1"/>
</dbReference>
<dbReference type="CDD" id="cd00614">
    <property type="entry name" value="CGS_like"/>
    <property type="match status" value="1"/>
</dbReference>
<name>A0ABV3ZLT5_9BACT</name>
<dbReference type="Gene3D" id="3.40.640.10">
    <property type="entry name" value="Type I PLP-dependent aspartate aminotransferase-like (Major domain)"/>
    <property type="match status" value="1"/>
</dbReference>
<comment type="caution">
    <text evidence="4">The sequence shown here is derived from an EMBL/GenBank/DDBJ whole genome shotgun (WGS) entry which is preliminary data.</text>
</comment>
<dbReference type="InterPro" id="IPR015424">
    <property type="entry name" value="PyrdxlP-dep_Trfase"/>
</dbReference>
<evidence type="ECO:0000313" key="5">
    <source>
        <dbReference type="Proteomes" id="UP001560573"/>
    </source>
</evidence>
<dbReference type="InterPro" id="IPR054542">
    <property type="entry name" value="Cys_met_metab_PP"/>
</dbReference>
<dbReference type="RefSeq" id="WP_369332250.1">
    <property type="nucleotide sequence ID" value="NZ_JAULBC010000011.1"/>
</dbReference>
<dbReference type="Gene3D" id="3.90.1150.10">
    <property type="entry name" value="Aspartate Aminotransferase, domain 1"/>
    <property type="match status" value="1"/>
</dbReference>
<evidence type="ECO:0000256" key="2">
    <source>
        <dbReference type="ARBA" id="ARBA00022898"/>
    </source>
</evidence>
<keyword evidence="5" id="KW-1185">Reference proteome</keyword>
<dbReference type="EMBL" id="JAULBC010000011">
    <property type="protein sequence ID" value="MEX6690834.1"/>
    <property type="molecule type" value="Genomic_DNA"/>
</dbReference>
<comment type="similarity">
    <text evidence="3">Belongs to the trans-sulfuration enzymes family.</text>
</comment>
<dbReference type="Pfam" id="PF01053">
    <property type="entry name" value="Cys_Met_Meta_PP"/>
    <property type="match status" value="1"/>
</dbReference>
<sequence>MEKYSSPDSMQSFALHGDGHSHPEYAHLMPIFATSTFTFESAEQGTARFSGEEPGFVYSRFGNPTLSAAEEMLAGMEGFGLSDEKGKPLQLHARLHASGQGALATLLLSVLRPGDTVLSHSSVYGGTFEMIFQFLPNFGINAIATDFDDADKLKQLIATTKNVKLIHLETPANPLLSCIDLEVVCAIAAEHGIKVSVDNTFATPYLQQPFRFGADFVFHSTTKFLNGHGNAIGGVLIGKDANWMKQQAYQAYKLLGACPSAFDAFLVMNGAKTLPLRMEKHCENAEKVAAFLADHPKVEKVHYNGLSSHPGYAITQKQMRRPGAVLSFELDGGMTAAINFINRLQLCTRAVSLGTVDTLLSHPASMSHSGVSKADREKAGITDGLIRMSVGLECVEDIINDLQQALG</sequence>
<comment type="cofactor">
    <cofactor evidence="1 3">
        <name>pyridoxal 5'-phosphate</name>
        <dbReference type="ChEBI" id="CHEBI:597326"/>
    </cofactor>
</comment>
<keyword evidence="2 3" id="KW-0663">Pyridoxal phosphate</keyword>
<evidence type="ECO:0000313" key="4">
    <source>
        <dbReference type="EMBL" id="MEX6690834.1"/>
    </source>
</evidence>
<evidence type="ECO:0000256" key="3">
    <source>
        <dbReference type="RuleBase" id="RU362118"/>
    </source>
</evidence>
<dbReference type="PANTHER" id="PTHR11808">
    <property type="entry name" value="TRANS-SULFURATION ENZYME FAMILY MEMBER"/>
    <property type="match status" value="1"/>
</dbReference>